<name>A0A4R9M089_9LEPT</name>
<feature type="domain" description="Pseudouridine synthase I TruA alpha/beta" evidence="8">
    <location>
        <begin position="149"/>
        <end position="251"/>
    </location>
</feature>
<keyword evidence="3 4" id="KW-0413">Isomerase</keyword>
<evidence type="ECO:0000256" key="5">
    <source>
        <dbReference type="PIRSR" id="PIRSR001430-1"/>
    </source>
</evidence>
<dbReference type="InterPro" id="IPR020095">
    <property type="entry name" value="PsdUridine_synth_TruA_C"/>
</dbReference>
<evidence type="ECO:0000259" key="8">
    <source>
        <dbReference type="Pfam" id="PF01416"/>
    </source>
</evidence>
<organism evidence="9 10">
    <name type="scientific">Leptospira idonii</name>
    <dbReference type="NCBI Taxonomy" id="1193500"/>
    <lineage>
        <taxon>Bacteria</taxon>
        <taxon>Pseudomonadati</taxon>
        <taxon>Spirochaetota</taxon>
        <taxon>Spirochaetia</taxon>
        <taxon>Leptospirales</taxon>
        <taxon>Leptospiraceae</taxon>
        <taxon>Leptospira</taxon>
    </lineage>
</organism>
<dbReference type="EC" id="5.4.99.12" evidence="4"/>
<dbReference type="NCBIfam" id="TIGR00071">
    <property type="entry name" value="hisT_truA"/>
    <property type="match status" value="1"/>
</dbReference>
<dbReference type="InterPro" id="IPR001406">
    <property type="entry name" value="PsdUridine_synth_TruA"/>
</dbReference>
<dbReference type="HAMAP" id="MF_00171">
    <property type="entry name" value="TruA"/>
    <property type="match status" value="1"/>
</dbReference>
<evidence type="ECO:0000313" key="9">
    <source>
        <dbReference type="EMBL" id="TGN19442.1"/>
    </source>
</evidence>
<dbReference type="Gene3D" id="3.30.70.660">
    <property type="entry name" value="Pseudouridine synthase I, catalytic domain, C-terminal subdomain"/>
    <property type="match status" value="1"/>
</dbReference>
<keyword evidence="2 4" id="KW-0819">tRNA processing</keyword>
<evidence type="ECO:0000256" key="6">
    <source>
        <dbReference type="PIRSR" id="PIRSR001430-2"/>
    </source>
</evidence>
<dbReference type="Gene3D" id="3.30.70.580">
    <property type="entry name" value="Pseudouridine synthase I, catalytic domain, N-terminal subdomain"/>
    <property type="match status" value="1"/>
</dbReference>
<dbReference type="PANTHER" id="PTHR11142:SF0">
    <property type="entry name" value="TRNA PSEUDOURIDINE SYNTHASE-LIKE 1"/>
    <property type="match status" value="1"/>
</dbReference>
<keyword evidence="10" id="KW-1185">Reference proteome</keyword>
<dbReference type="Pfam" id="PF01416">
    <property type="entry name" value="PseudoU_synth_1"/>
    <property type="match status" value="1"/>
</dbReference>
<evidence type="ECO:0000256" key="7">
    <source>
        <dbReference type="RuleBase" id="RU003792"/>
    </source>
</evidence>
<dbReference type="AlphaFoldDB" id="A0A4R9M089"/>
<dbReference type="InterPro" id="IPR020103">
    <property type="entry name" value="PsdUridine_synth_cat_dom_sf"/>
</dbReference>
<dbReference type="InterPro" id="IPR020094">
    <property type="entry name" value="TruA/RsuA/RluB/E/F_N"/>
</dbReference>
<evidence type="ECO:0000256" key="4">
    <source>
        <dbReference type="HAMAP-Rule" id="MF_00171"/>
    </source>
</evidence>
<sequence>MPNYALCVDYDGSFFHGWQRQKQFTTVQGNLEKALATVLRSNPHTPLSVAGRTDTGVHALGMICNFKTEEPISNLHKMIVSLNALGGEGLGVRGATEVPQDFHSRFSCDAREYVYQIYNGKYERPHLKNRALWVKYPVDWDRILAEVPHLIGEKDFRSFAKSKSMEGKRAVREILSVQLEQDKEVPEIFKIRIRADGFMHNMVRITVGTLLDIGKGRWESRSIESILEEEDRSQAGITLPPHGLYFVRAYYKNFPQIHALYEPSFLK</sequence>
<dbReference type="SUPFAM" id="SSF55120">
    <property type="entry name" value="Pseudouridine synthase"/>
    <property type="match status" value="1"/>
</dbReference>
<feature type="binding site" evidence="4 6">
    <location>
        <position position="113"/>
    </location>
    <ligand>
        <name>substrate</name>
    </ligand>
</feature>
<dbReference type="EMBL" id="RQHW01000031">
    <property type="protein sequence ID" value="TGN19442.1"/>
    <property type="molecule type" value="Genomic_DNA"/>
</dbReference>
<reference evidence="9" key="1">
    <citation type="journal article" date="2019" name="PLoS Negl. Trop. Dis.">
        <title>Revisiting the worldwide diversity of Leptospira species in the environment.</title>
        <authorList>
            <person name="Vincent A.T."/>
            <person name="Schiettekatte O."/>
            <person name="Bourhy P."/>
            <person name="Veyrier F.J."/>
            <person name="Picardeau M."/>
        </authorList>
    </citation>
    <scope>NUCLEOTIDE SEQUENCE [LARGE SCALE GENOMIC DNA]</scope>
    <source>
        <strain evidence="9">201300427</strain>
    </source>
</reference>
<comment type="caution">
    <text evidence="4">Lacks conserved residue(s) required for the propagation of feature annotation.</text>
</comment>
<evidence type="ECO:0000256" key="3">
    <source>
        <dbReference type="ARBA" id="ARBA00023235"/>
    </source>
</evidence>
<evidence type="ECO:0000256" key="1">
    <source>
        <dbReference type="ARBA" id="ARBA00009375"/>
    </source>
</evidence>
<dbReference type="InterPro" id="IPR020097">
    <property type="entry name" value="PsdUridine_synth_TruA_a/b_dom"/>
</dbReference>
<dbReference type="RefSeq" id="WP_135760204.1">
    <property type="nucleotide sequence ID" value="NZ_RQHW01000031.1"/>
</dbReference>
<comment type="subunit">
    <text evidence="4">Homodimer.</text>
</comment>
<dbReference type="PIRSF" id="PIRSF001430">
    <property type="entry name" value="tRNA_psdUrid_synth"/>
    <property type="match status" value="1"/>
</dbReference>
<dbReference type="Proteomes" id="UP000298058">
    <property type="component" value="Unassembled WGS sequence"/>
</dbReference>
<protein>
    <recommendedName>
        <fullName evidence="4">tRNA pseudouridine synthase A</fullName>
        <ecNumber evidence="4">5.4.99.12</ecNumber>
    </recommendedName>
    <alternativeName>
        <fullName evidence="4">tRNA pseudouridine(38-40) synthase</fullName>
    </alternativeName>
    <alternativeName>
        <fullName evidence="4">tRNA pseudouridylate synthase I</fullName>
    </alternativeName>
    <alternativeName>
        <fullName evidence="4">tRNA-uridine isomerase I</fullName>
    </alternativeName>
</protein>
<comment type="similarity">
    <text evidence="1 4 7">Belongs to the tRNA pseudouridine synthase TruA family.</text>
</comment>
<feature type="active site" description="Nucleophile" evidence="4 5">
    <location>
        <position position="54"/>
    </location>
</feature>
<comment type="caution">
    <text evidence="9">The sequence shown here is derived from an EMBL/GenBank/DDBJ whole genome shotgun (WGS) entry which is preliminary data.</text>
</comment>
<dbReference type="GO" id="GO:0003723">
    <property type="term" value="F:RNA binding"/>
    <property type="evidence" value="ECO:0007669"/>
    <property type="project" value="InterPro"/>
</dbReference>
<dbReference type="GO" id="GO:0031119">
    <property type="term" value="P:tRNA pseudouridine synthesis"/>
    <property type="evidence" value="ECO:0007669"/>
    <property type="project" value="UniProtKB-UniRule"/>
</dbReference>
<comment type="catalytic activity">
    <reaction evidence="4 7">
        <text>uridine(38/39/40) in tRNA = pseudouridine(38/39/40) in tRNA</text>
        <dbReference type="Rhea" id="RHEA:22376"/>
        <dbReference type="Rhea" id="RHEA-COMP:10085"/>
        <dbReference type="Rhea" id="RHEA-COMP:10087"/>
        <dbReference type="ChEBI" id="CHEBI:65314"/>
        <dbReference type="ChEBI" id="CHEBI:65315"/>
        <dbReference type="EC" id="5.4.99.12"/>
    </reaction>
</comment>
<proteinExistence type="inferred from homology"/>
<evidence type="ECO:0000313" key="10">
    <source>
        <dbReference type="Proteomes" id="UP000298058"/>
    </source>
</evidence>
<evidence type="ECO:0000256" key="2">
    <source>
        <dbReference type="ARBA" id="ARBA00022694"/>
    </source>
</evidence>
<comment type="function">
    <text evidence="4">Formation of pseudouridine at positions 38, 39 and 40 in the anticodon stem and loop of transfer RNAs.</text>
</comment>
<dbReference type="OrthoDB" id="9811823at2"/>
<dbReference type="GO" id="GO:0160147">
    <property type="term" value="F:tRNA pseudouridine(38-40) synthase activity"/>
    <property type="evidence" value="ECO:0007669"/>
    <property type="project" value="UniProtKB-EC"/>
</dbReference>
<dbReference type="PANTHER" id="PTHR11142">
    <property type="entry name" value="PSEUDOURIDYLATE SYNTHASE"/>
    <property type="match status" value="1"/>
</dbReference>
<gene>
    <name evidence="4 9" type="primary">truA</name>
    <name evidence="9" type="ORF">EHS15_08870</name>
</gene>
<dbReference type="FunFam" id="3.30.70.580:FF:000001">
    <property type="entry name" value="tRNA pseudouridine synthase A"/>
    <property type="match status" value="1"/>
</dbReference>
<accession>A0A4R9M089</accession>
<dbReference type="CDD" id="cd02570">
    <property type="entry name" value="PseudoU_synth_EcTruA"/>
    <property type="match status" value="1"/>
</dbReference>